<dbReference type="RefSeq" id="WP_167022823.1">
    <property type="nucleotide sequence ID" value="NZ_CP050177.1"/>
</dbReference>
<evidence type="ECO:0000313" key="4">
    <source>
        <dbReference type="EMBL" id="QIQ01229.1"/>
    </source>
</evidence>
<feature type="domain" description="Response regulatory" evidence="3">
    <location>
        <begin position="144"/>
        <end position="265"/>
    </location>
</feature>
<organism evidence="4 5">
    <name type="scientific">Streptomyces liangshanensis</name>
    <dbReference type="NCBI Taxonomy" id="2717324"/>
    <lineage>
        <taxon>Bacteria</taxon>
        <taxon>Bacillati</taxon>
        <taxon>Actinomycetota</taxon>
        <taxon>Actinomycetes</taxon>
        <taxon>Kitasatosporales</taxon>
        <taxon>Streptomycetaceae</taxon>
        <taxon>Streptomyces</taxon>
    </lineage>
</organism>
<dbReference type="GO" id="GO:0000160">
    <property type="term" value="P:phosphorelay signal transduction system"/>
    <property type="evidence" value="ECO:0007669"/>
    <property type="project" value="InterPro"/>
</dbReference>
<dbReference type="PANTHER" id="PTHR44520:SF2">
    <property type="entry name" value="RESPONSE REGULATOR RCP1"/>
    <property type="match status" value="1"/>
</dbReference>
<gene>
    <name evidence="4" type="ORF">HA039_01980</name>
</gene>
<dbReference type="InterPro" id="IPR001789">
    <property type="entry name" value="Sig_transdc_resp-reg_receiver"/>
</dbReference>
<evidence type="ECO:0000259" key="3">
    <source>
        <dbReference type="PROSITE" id="PS50110"/>
    </source>
</evidence>
<dbReference type="InterPro" id="IPR011006">
    <property type="entry name" value="CheY-like_superfamily"/>
</dbReference>
<dbReference type="Pfam" id="PF00072">
    <property type="entry name" value="Response_reg"/>
    <property type="match status" value="1"/>
</dbReference>
<dbReference type="SMART" id="SM00448">
    <property type="entry name" value="REC"/>
    <property type="match status" value="1"/>
</dbReference>
<keyword evidence="1" id="KW-0597">Phosphoprotein</keyword>
<dbReference type="CDD" id="cd17557">
    <property type="entry name" value="REC_Rcp-like"/>
    <property type="match status" value="1"/>
</dbReference>
<dbReference type="InterPro" id="IPR052893">
    <property type="entry name" value="TCS_response_regulator"/>
</dbReference>
<accession>A0A6G9GT30</accession>
<evidence type="ECO:0000256" key="2">
    <source>
        <dbReference type="SAM" id="MobiDB-lite"/>
    </source>
</evidence>
<dbReference type="EMBL" id="CP050177">
    <property type="protein sequence ID" value="QIQ01229.1"/>
    <property type="molecule type" value="Genomic_DNA"/>
</dbReference>
<keyword evidence="5" id="KW-1185">Reference proteome</keyword>
<evidence type="ECO:0000256" key="1">
    <source>
        <dbReference type="PROSITE-ProRule" id="PRU00169"/>
    </source>
</evidence>
<dbReference type="SUPFAM" id="SSF52172">
    <property type="entry name" value="CheY-like"/>
    <property type="match status" value="1"/>
</dbReference>
<dbReference type="PANTHER" id="PTHR44520">
    <property type="entry name" value="RESPONSE REGULATOR RCP1-RELATED"/>
    <property type="match status" value="1"/>
</dbReference>
<dbReference type="Gene3D" id="3.40.50.2300">
    <property type="match status" value="1"/>
</dbReference>
<dbReference type="AlphaFoldDB" id="A0A6G9GT30"/>
<feature type="region of interest" description="Disordered" evidence="2">
    <location>
        <begin position="32"/>
        <end position="51"/>
    </location>
</feature>
<dbReference type="KEGG" id="slia:HA039_01980"/>
<name>A0A6G9GT30_9ACTN</name>
<dbReference type="Proteomes" id="UP000501179">
    <property type="component" value="Chromosome"/>
</dbReference>
<feature type="modified residue" description="4-aspartylphosphate" evidence="1">
    <location>
        <position position="198"/>
    </location>
</feature>
<dbReference type="PROSITE" id="PS50110">
    <property type="entry name" value="RESPONSE_REGULATORY"/>
    <property type="match status" value="1"/>
</dbReference>
<evidence type="ECO:0000313" key="5">
    <source>
        <dbReference type="Proteomes" id="UP000501179"/>
    </source>
</evidence>
<sequence>MVPDVAPVSDDHVLTGLAEEAVRALAHQLAAQARGAPDGEGGTDGIATATGEPAPEALTELDRLRALSYLSRAVERCARDQAAAAAQAGANYPQLGDAWGITRQGARRRWPGLVFTAQPASRPLPSTQHRSTAVNPFSIDRPYSVLLVEDDLADALLVEEALVARGMARTITQVTDGIAALEHLRDPETERPDLIVLDLNMPRMNGRELLAVLKDDPALGPIPVVVLTTSAAPDDIEGAYRQHANAYVAKPVNLDEFITAVQGIDAFFLDTATLPRP</sequence>
<reference evidence="4 5" key="1">
    <citation type="submission" date="2020-03" db="EMBL/GenBank/DDBJ databases">
        <title>A novel species.</title>
        <authorList>
            <person name="Gao J."/>
        </authorList>
    </citation>
    <scope>NUCLEOTIDE SEQUENCE [LARGE SCALE GENOMIC DNA]</scope>
    <source>
        <strain evidence="4 5">QMT-12</strain>
    </source>
</reference>
<protein>
    <submittedName>
        <fullName evidence="4">Response regulator</fullName>
    </submittedName>
</protein>
<proteinExistence type="predicted"/>